<dbReference type="AlphaFoldDB" id="I4VRI7"/>
<dbReference type="EMBL" id="AJXT01000057">
    <property type="protein sequence ID" value="EIL89828.1"/>
    <property type="molecule type" value="Genomic_DNA"/>
</dbReference>
<protein>
    <recommendedName>
        <fullName evidence="3">HEPN domain-containing protein</fullName>
    </recommendedName>
</protein>
<name>I4VRI7_9GAMM</name>
<evidence type="ECO:0000313" key="1">
    <source>
        <dbReference type="EMBL" id="EIL89828.1"/>
    </source>
</evidence>
<evidence type="ECO:0008006" key="3">
    <source>
        <dbReference type="Google" id="ProtNLM"/>
    </source>
</evidence>
<organism evidence="1 2">
    <name type="scientific">Rhodanobacter spathiphylli B39</name>
    <dbReference type="NCBI Taxonomy" id="1163407"/>
    <lineage>
        <taxon>Bacteria</taxon>
        <taxon>Pseudomonadati</taxon>
        <taxon>Pseudomonadota</taxon>
        <taxon>Gammaproteobacteria</taxon>
        <taxon>Lysobacterales</taxon>
        <taxon>Rhodanobacteraceae</taxon>
        <taxon>Rhodanobacter</taxon>
    </lineage>
</organism>
<reference evidence="1 2" key="1">
    <citation type="journal article" date="2012" name="J. Bacteriol.">
        <title>Genome sequences for six rhodanobacter strains, isolated from soils and the terrestrial subsurface, with variable denitrification capabilities.</title>
        <authorList>
            <person name="Kostka J.E."/>
            <person name="Green S.J."/>
            <person name="Rishishwar L."/>
            <person name="Prakash O."/>
            <person name="Katz L.S."/>
            <person name="Marino-Ramirez L."/>
            <person name="Jordan I.K."/>
            <person name="Munk C."/>
            <person name="Ivanova N."/>
            <person name="Mikhailova N."/>
            <person name="Watson D.B."/>
            <person name="Brown S.D."/>
            <person name="Palumbo A.V."/>
            <person name="Brooks S.C."/>
        </authorList>
    </citation>
    <scope>NUCLEOTIDE SEQUENCE [LARGE SCALE GENOMIC DNA]</scope>
    <source>
        <strain evidence="1 2">B39</strain>
    </source>
</reference>
<comment type="caution">
    <text evidence="1">The sequence shown here is derived from an EMBL/GenBank/DDBJ whole genome shotgun (WGS) entry which is preliminary data.</text>
</comment>
<accession>I4VRI7</accession>
<dbReference type="PATRIC" id="fig|1163407.3.peg.3288"/>
<dbReference type="eggNOG" id="ENOG5031PMG">
    <property type="taxonomic scope" value="Bacteria"/>
</dbReference>
<dbReference type="RefSeq" id="WP_007810284.1">
    <property type="nucleotide sequence ID" value="NZ_AJXT01000057.1"/>
</dbReference>
<keyword evidence="2" id="KW-1185">Reference proteome</keyword>
<evidence type="ECO:0000313" key="2">
    <source>
        <dbReference type="Proteomes" id="UP000003226"/>
    </source>
</evidence>
<gene>
    <name evidence="1" type="ORF">UU7_16367</name>
</gene>
<dbReference type="Proteomes" id="UP000003226">
    <property type="component" value="Unassembled WGS sequence"/>
</dbReference>
<sequence length="136" mass="14817">MTSPLESLAGAGKPLAAEPMDAAEFEGLLRSGRARLVDARNASLALESRFDLAYNAAHALCLAALRRHGYRARHRYIVFQALPHTLGLGPEVWRVLDKCHHMRNVAEYEGVLDVDERIVADLVAACGKVADELAQG</sequence>
<proteinExistence type="predicted"/>
<dbReference type="OrthoDB" id="8237640at2"/>